<evidence type="ECO:0000256" key="4">
    <source>
        <dbReference type="ARBA" id="ARBA00022692"/>
    </source>
</evidence>
<evidence type="ECO:0000256" key="7">
    <source>
        <dbReference type="SAM" id="MobiDB-lite"/>
    </source>
</evidence>
<feature type="compositionally biased region" description="Polar residues" evidence="7">
    <location>
        <begin position="48"/>
        <end position="60"/>
    </location>
</feature>
<feature type="region of interest" description="Disordered" evidence="7">
    <location>
        <begin position="23"/>
        <end position="63"/>
    </location>
</feature>
<comment type="caution">
    <text evidence="9">The sequence shown here is derived from an EMBL/GenBank/DDBJ whole genome shotgun (WGS) entry which is preliminary data.</text>
</comment>
<dbReference type="EMBL" id="BRXX01000035">
    <property type="protein sequence ID" value="GMH84283.1"/>
    <property type="molecule type" value="Genomic_DNA"/>
</dbReference>
<dbReference type="PANTHER" id="PTHR31585">
    <property type="entry name" value="FOLATE-BIOPTERIN TRANSPORTER 1, CHLOROPLASTIC"/>
    <property type="match status" value="1"/>
</dbReference>
<feature type="transmembrane region" description="Helical" evidence="8">
    <location>
        <begin position="621"/>
        <end position="643"/>
    </location>
</feature>
<evidence type="ECO:0000256" key="6">
    <source>
        <dbReference type="ARBA" id="ARBA00023136"/>
    </source>
</evidence>
<feature type="transmembrane region" description="Helical" evidence="8">
    <location>
        <begin position="211"/>
        <end position="230"/>
    </location>
</feature>
<dbReference type="Pfam" id="PF03092">
    <property type="entry name" value="BT1"/>
    <property type="match status" value="1"/>
</dbReference>
<dbReference type="PANTHER" id="PTHR31585:SF5">
    <property type="entry name" value="RNA-BINDING S4 DOMAIN-CONTAINING PROTEIN"/>
    <property type="match status" value="1"/>
</dbReference>
<organism evidence="9 10">
    <name type="scientific">Triparma verrucosa</name>
    <dbReference type="NCBI Taxonomy" id="1606542"/>
    <lineage>
        <taxon>Eukaryota</taxon>
        <taxon>Sar</taxon>
        <taxon>Stramenopiles</taxon>
        <taxon>Ochrophyta</taxon>
        <taxon>Bolidophyceae</taxon>
        <taxon>Parmales</taxon>
        <taxon>Triparmaceae</taxon>
        <taxon>Triparma</taxon>
    </lineage>
</organism>
<accession>A0A9W7EP04</accession>
<evidence type="ECO:0000256" key="5">
    <source>
        <dbReference type="ARBA" id="ARBA00022989"/>
    </source>
</evidence>
<keyword evidence="4 8" id="KW-0812">Transmembrane</keyword>
<dbReference type="Proteomes" id="UP001165160">
    <property type="component" value="Unassembled WGS sequence"/>
</dbReference>
<keyword evidence="10" id="KW-1185">Reference proteome</keyword>
<reference evidence="10" key="1">
    <citation type="journal article" date="2023" name="Commun. Biol.">
        <title>Genome analysis of Parmales, the sister group of diatoms, reveals the evolutionary specialization of diatoms from phago-mixotrophs to photoautotrophs.</title>
        <authorList>
            <person name="Ban H."/>
            <person name="Sato S."/>
            <person name="Yoshikawa S."/>
            <person name="Yamada K."/>
            <person name="Nakamura Y."/>
            <person name="Ichinomiya M."/>
            <person name="Sato N."/>
            <person name="Blanc-Mathieu R."/>
            <person name="Endo H."/>
            <person name="Kuwata A."/>
            <person name="Ogata H."/>
        </authorList>
    </citation>
    <scope>NUCLEOTIDE SEQUENCE [LARGE SCALE GENOMIC DNA]</scope>
    <source>
        <strain evidence="10">NIES 3699</strain>
    </source>
</reference>
<evidence type="ECO:0000256" key="1">
    <source>
        <dbReference type="ARBA" id="ARBA00004141"/>
    </source>
</evidence>
<evidence type="ECO:0000256" key="2">
    <source>
        <dbReference type="ARBA" id="ARBA00007015"/>
    </source>
</evidence>
<keyword evidence="5 8" id="KW-1133">Transmembrane helix</keyword>
<feature type="transmembrane region" description="Helical" evidence="8">
    <location>
        <begin position="363"/>
        <end position="383"/>
    </location>
</feature>
<dbReference type="InterPro" id="IPR039309">
    <property type="entry name" value="BT1"/>
</dbReference>
<name>A0A9W7EP04_9STRA</name>
<dbReference type="SUPFAM" id="SSF103473">
    <property type="entry name" value="MFS general substrate transporter"/>
    <property type="match status" value="1"/>
</dbReference>
<keyword evidence="6 8" id="KW-0472">Membrane</keyword>
<gene>
    <name evidence="9" type="ORF">TrVE_jg7726</name>
</gene>
<feature type="transmembrane region" description="Helical" evidence="8">
    <location>
        <begin position="395"/>
        <end position="426"/>
    </location>
</feature>
<feature type="transmembrane region" description="Helical" evidence="8">
    <location>
        <begin position="186"/>
        <end position="205"/>
    </location>
</feature>
<dbReference type="InterPro" id="IPR036259">
    <property type="entry name" value="MFS_trans_sf"/>
</dbReference>
<protein>
    <submittedName>
        <fullName evidence="9">Uncharacterized protein</fullName>
    </submittedName>
</protein>
<evidence type="ECO:0000313" key="9">
    <source>
        <dbReference type="EMBL" id="GMH84283.1"/>
    </source>
</evidence>
<feature type="transmembrane region" description="Helical" evidence="8">
    <location>
        <begin position="432"/>
        <end position="450"/>
    </location>
</feature>
<proteinExistence type="inferred from homology"/>
<comment type="similarity">
    <text evidence="2">Belongs to the major facilitator superfamily. Folate-biopterin transporter (TC 2.A.71) family.</text>
</comment>
<feature type="transmembrane region" description="Helical" evidence="8">
    <location>
        <begin position="321"/>
        <end position="343"/>
    </location>
</feature>
<dbReference type="GO" id="GO:0016020">
    <property type="term" value="C:membrane"/>
    <property type="evidence" value="ECO:0007669"/>
    <property type="project" value="UniProtKB-SubCell"/>
</dbReference>
<sequence length="651" mass="70934">MPLPLHDNDPPPLPAMEMTQFNTTVGLGGEDSDGEEQEDLSRFGMGDNLQSVSRRTSSMGSEGDGMQLLQTMEIKSTFAPEGQKQSTQKNLPLSVRINHYLFPPHLPPAVQLLRMENLAIPACYFLVGSLQGLSGVLMNVYPIDLGATEAQQITISGLRGLPASFKLVFGFISDGYLLFGYRRKSYMFIGWALCGGSMLFLYLTIKANGDPNITFLSCMYFLFGLGFWYADVMADSVVAEKAKLEPEGTRGSLQSTCYAMRFFALMVFSPISTWLYAAHGPTSVIFLMGTLPLVIMLPLVLRFREEFNPIVMTPKQQCNEIWKTVCSRAVWQPMGFVYLYNVLQVGNAAWKQYLVTVLEFTSVELNSLLIASYVLLYVGVMSYKYYFIKWSWRKVYIFTTTINGFLSGLQILLIFGITFGLGNFWFALGDDAMAEFIAGIQFLPTTIMMVHLCPVGSEGASYAMFTTVHNAALNLSQVFSTLLLGIWPVGKAVLQAANHNCLDCLEDIDCVGGGGGEGGTGFQTCPAEEGGSELFLPIYQPDAGVDCSMCLGGEAVQCAVPDDTDALNICEAPGVSGFVKLTLLTTALQISGLLFVKLLPGTREELMAMNKGSNSSRVGGTIFLTITGVSLLYSVVAGVLNIVSPGWSGES</sequence>
<dbReference type="AlphaFoldDB" id="A0A9W7EP04"/>
<evidence type="ECO:0000256" key="8">
    <source>
        <dbReference type="SAM" id="Phobius"/>
    </source>
</evidence>
<evidence type="ECO:0000256" key="3">
    <source>
        <dbReference type="ARBA" id="ARBA00022448"/>
    </source>
</evidence>
<dbReference type="Gene3D" id="1.20.1250.20">
    <property type="entry name" value="MFS general substrate transporter like domains"/>
    <property type="match status" value="1"/>
</dbReference>
<comment type="subcellular location">
    <subcellularLocation>
        <location evidence="1">Membrane</location>
        <topology evidence="1">Multi-pass membrane protein</topology>
    </subcellularLocation>
</comment>
<keyword evidence="3" id="KW-0813">Transport</keyword>
<evidence type="ECO:0000313" key="10">
    <source>
        <dbReference type="Proteomes" id="UP001165160"/>
    </source>
</evidence>
<feature type="transmembrane region" description="Helical" evidence="8">
    <location>
        <begin position="283"/>
        <end position="301"/>
    </location>
</feature>